<dbReference type="GeneID" id="5004019"/>
<dbReference type="Gramene" id="ABO98445">
    <property type="protein sequence ID" value="ABO98445"/>
    <property type="gene ID" value="OSTLU_17094"/>
</dbReference>
<gene>
    <name evidence="2" type="ORF">OSTLU_17094</name>
</gene>
<protein>
    <recommendedName>
        <fullName evidence="1">Programmed cell death protein 2 C-terminal domain-containing protein</fullName>
    </recommendedName>
</protein>
<feature type="domain" description="Programmed cell death protein 2 C-terminal" evidence="1">
    <location>
        <begin position="208"/>
        <end position="318"/>
    </location>
</feature>
<dbReference type="GO" id="GO:0005737">
    <property type="term" value="C:cytoplasm"/>
    <property type="evidence" value="ECO:0007669"/>
    <property type="project" value="InterPro"/>
</dbReference>
<dbReference type="OrthoDB" id="443682at2759"/>
<dbReference type="HOGENOM" id="CLU_034893_2_0_1"/>
<keyword evidence="3" id="KW-1185">Reference proteome</keyword>
<dbReference type="STRING" id="436017.A4S3U1"/>
<dbReference type="Pfam" id="PF04194">
    <property type="entry name" value="PDCD2_C"/>
    <property type="match status" value="1"/>
</dbReference>
<name>A4S3U1_OSTLU</name>
<dbReference type="eggNOG" id="KOG2061">
    <property type="taxonomic scope" value="Eukaryota"/>
</dbReference>
<dbReference type="AlphaFoldDB" id="A4S3U1"/>
<dbReference type="GO" id="GO:2000200">
    <property type="term" value="P:regulation of ribosomal subunit export from nucleus"/>
    <property type="evidence" value="ECO:0007669"/>
    <property type="project" value="EnsemblPlants"/>
</dbReference>
<dbReference type="InterPro" id="IPR007320">
    <property type="entry name" value="PDCD2_C"/>
</dbReference>
<dbReference type="EMBL" id="CP000590">
    <property type="protein sequence ID" value="ABO98445.1"/>
    <property type="molecule type" value="Genomic_DNA"/>
</dbReference>
<dbReference type="PANTHER" id="PTHR12298:SF4">
    <property type="entry name" value="PROGRAMMED CELL DEATH PROTEIN 2"/>
    <property type="match status" value="1"/>
</dbReference>
<organism evidence="2 3">
    <name type="scientific">Ostreococcus lucimarinus (strain CCE9901)</name>
    <dbReference type="NCBI Taxonomy" id="436017"/>
    <lineage>
        <taxon>Eukaryota</taxon>
        <taxon>Viridiplantae</taxon>
        <taxon>Chlorophyta</taxon>
        <taxon>Mamiellophyceae</taxon>
        <taxon>Mamiellales</taxon>
        <taxon>Bathycoccaceae</taxon>
        <taxon>Ostreococcus</taxon>
    </lineage>
</organism>
<dbReference type="Proteomes" id="UP000001568">
    <property type="component" value="Chromosome 10"/>
</dbReference>
<reference evidence="2 3" key="1">
    <citation type="journal article" date="2007" name="Proc. Natl. Acad. Sci. U.S.A.">
        <title>The tiny eukaryote Ostreococcus provides genomic insights into the paradox of plankton speciation.</title>
        <authorList>
            <person name="Palenik B."/>
            <person name="Grimwood J."/>
            <person name="Aerts A."/>
            <person name="Rouze P."/>
            <person name="Salamov A."/>
            <person name="Putnam N."/>
            <person name="Dupont C."/>
            <person name="Jorgensen R."/>
            <person name="Derelle E."/>
            <person name="Rombauts S."/>
            <person name="Zhou K."/>
            <person name="Otillar R."/>
            <person name="Merchant S.S."/>
            <person name="Podell S."/>
            <person name="Gaasterland T."/>
            <person name="Napoli C."/>
            <person name="Gendler K."/>
            <person name="Manuell A."/>
            <person name="Tai V."/>
            <person name="Vallon O."/>
            <person name="Piganeau G."/>
            <person name="Jancek S."/>
            <person name="Heijde M."/>
            <person name="Jabbari K."/>
            <person name="Bowler C."/>
            <person name="Lohr M."/>
            <person name="Robbens S."/>
            <person name="Werner G."/>
            <person name="Dubchak I."/>
            <person name="Pazour G.J."/>
            <person name="Ren Q."/>
            <person name="Paulsen I."/>
            <person name="Delwiche C."/>
            <person name="Schmutz J."/>
            <person name="Rokhsar D."/>
            <person name="Van de Peer Y."/>
            <person name="Moreau H."/>
            <person name="Grigoriev I.V."/>
        </authorList>
    </citation>
    <scope>NUCLEOTIDE SEQUENCE [LARGE SCALE GENOMIC DNA]</scope>
    <source>
        <strain evidence="2 3">CCE9901</strain>
    </source>
</reference>
<evidence type="ECO:0000313" key="3">
    <source>
        <dbReference type="Proteomes" id="UP000001568"/>
    </source>
</evidence>
<sequence>MDDDDDDALSDDREWSLGFLERARRDDDLEAWRFPSKAGGAPAWMDPVRVPRASALETNEGERMAFLCQVYAPVDAEASAFHRTVYVFVNGTRGGETHARGGARAFRGQLPRANAFYGWDPVAEGEAGRALTAEETATRRARCDWWDASAAATKTYPEYELVVETEERGEGDAMGGVECVDGDVGGDMTAEEIDAIEAAVVDEDMEQLATFHVMLKNDPEQVLRYCPEPGAKPLWPSVTHAPNTDNIPHCERCGAPRKFEFQILPTIISQLGVDAESDSALDFGSIAVYTCSKSCAPVACDEGDDRTGAYAEEYVLVHPPLNQ</sequence>
<evidence type="ECO:0000259" key="1">
    <source>
        <dbReference type="Pfam" id="PF04194"/>
    </source>
</evidence>
<accession>A4S3U1</accession>
<evidence type="ECO:0000313" key="2">
    <source>
        <dbReference type="EMBL" id="ABO98445.1"/>
    </source>
</evidence>
<dbReference type="PANTHER" id="PTHR12298">
    <property type="entry name" value="PCDC2 PROGRAMMED CELL DEATH PROTEIN 2 -RELATED"/>
    <property type="match status" value="1"/>
</dbReference>
<proteinExistence type="predicted"/>
<dbReference type="RefSeq" id="XP_001420152.1">
    <property type="nucleotide sequence ID" value="XM_001420115.1"/>
</dbReference>
<dbReference type="KEGG" id="olu:OSTLU_17094"/>
<dbReference type="OMA" id="VTHAPNT"/>